<reference evidence="3" key="3">
    <citation type="journal article" date="2019" name="BMC Res. Notes">
        <title>Complete genome sequence of the Sulfodiicoccus acidiphilus strain HS-1T, the first crenarchaeon that lacks polB3, isolated from an acidic hot spring in Ohwaku-dani, Hakone, Japan.</title>
        <authorList>
            <person name="Sakai H.D."/>
            <person name="Kurosawa N."/>
        </authorList>
    </citation>
    <scope>NUCLEOTIDE SEQUENCE</scope>
    <source>
        <strain evidence="3">HS-1</strain>
    </source>
</reference>
<evidence type="ECO:0000259" key="2">
    <source>
        <dbReference type="Pfam" id="PF00437"/>
    </source>
</evidence>
<evidence type="ECO:0000313" key="5">
    <source>
        <dbReference type="Proteomes" id="UP000276741"/>
    </source>
</evidence>
<keyword evidence="3" id="KW-0282">Flagellum</keyword>
<dbReference type="AlphaFoldDB" id="A0A348B4Y1"/>
<feature type="domain" description="Bacterial type II secretion system protein E" evidence="2">
    <location>
        <begin position="128"/>
        <end position="375"/>
    </location>
</feature>
<dbReference type="GO" id="GO:0016887">
    <property type="term" value="F:ATP hydrolysis activity"/>
    <property type="evidence" value="ECO:0007669"/>
    <property type="project" value="InterPro"/>
</dbReference>
<dbReference type="Gene3D" id="3.30.450.370">
    <property type="match status" value="1"/>
</dbReference>
<evidence type="ECO:0000256" key="1">
    <source>
        <dbReference type="ARBA" id="ARBA00006611"/>
    </source>
</evidence>
<reference evidence="4" key="1">
    <citation type="journal article" date="2014" name="Int. J. Syst. Evol. Microbiol.">
        <title>Complete genome sequence of Corynebacterium casei LMG S-19264T (=DSM 44701T), isolated from a smear-ripened cheese.</title>
        <authorList>
            <consortium name="US DOE Joint Genome Institute (JGI-PGF)"/>
            <person name="Walter F."/>
            <person name="Albersmeier A."/>
            <person name="Kalinowski J."/>
            <person name="Ruckert C."/>
        </authorList>
    </citation>
    <scope>NUCLEOTIDE SEQUENCE</scope>
    <source>
        <strain evidence="4">JCM 31740</strain>
    </source>
</reference>
<reference evidence="4" key="4">
    <citation type="submission" date="2020-09" db="EMBL/GenBank/DDBJ databases">
        <authorList>
            <person name="Sun Q."/>
            <person name="Ohkuma M."/>
        </authorList>
    </citation>
    <scope>NUCLEOTIDE SEQUENCE</scope>
    <source>
        <strain evidence="4">JCM 31740</strain>
    </source>
</reference>
<proteinExistence type="inferred from homology"/>
<evidence type="ECO:0000313" key="4">
    <source>
        <dbReference type="EMBL" id="GGT89729.1"/>
    </source>
</evidence>
<comment type="similarity">
    <text evidence="1">Belongs to the GSP E family.</text>
</comment>
<keyword evidence="3" id="KW-0969">Cilium</keyword>
<dbReference type="Gene3D" id="1.10.390.40">
    <property type="match status" value="1"/>
</dbReference>
<dbReference type="Proteomes" id="UP000616143">
    <property type="component" value="Unassembled WGS sequence"/>
</dbReference>
<dbReference type="OrthoDB" id="33500at2157"/>
<dbReference type="PANTHER" id="PTHR30486">
    <property type="entry name" value="TWITCHING MOTILITY PROTEIN PILT"/>
    <property type="match status" value="1"/>
</dbReference>
<accession>A0A348B4Y1</accession>
<organism evidence="3 5">
    <name type="scientific">Sulfodiicoccus acidiphilus</name>
    <dbReference type="NCBI Taxonomy" id="1670455"/>
    <lineage>
        <taxon>Archaea</taxon>
        <taxon>Thermoproteota</taxon>
        <taxon>Thermoprotei</taxon>
        <taxon>Sulfolobales</taxon>
        <taxon>Sulfolobaceae</taxon>
        <taxon>Sulfodiicoccus</taxon>
    </lineage>
</organism>
<dbReference type="RefSeq" id="WP_126450354.1">
    <property type="nucleotide sequence ID" value="NZ_AP018553.1"/>
</dbReference>
<dbReference type="FunFam" id="3.30.450.370:FF:000001">
    <property type="entry name" value="Secretion system protein E"/>
    <property type="match status" value="1"/>
</dbReference>
<dbReference type="Proteomes" id="UP000276741">
    <property type="component" value="Chromosome"/>
</dbReference>
<protein>
    <submittedName>
        <fullName evidence="3">Flagellar protein FlaI</fullName>
    </submittedName>
</protein>
<dbReference type="PANTHER" id="PTHR30486:SF14">
    <property type="entry name" value="FLAGELLA ACCESSORY PROTEIN I"/>
    <property type="match status" value="1"/>
</dbReference>
<dbReference type="InterPro" id="IPR001482">
    <property type="entry name" value="T2SS/T4SS_dom"/>
</dbReference>
<reference evidence="5" key="2">
    <citation type="submission" date="2018-04" db="EMBL/GenBank/DDBJ databases">
        <title>Complete genome sequence of Sulfodiicoccus acidiphilus strain HS-1.</title>
        <authorList>
            <person name="Sakai H.D."/>
            <person name="Kurosawa N."/>
        </authorList>
    </citation>
    <scope>NUCLEOTIDE SEQUENCE [LARGE SCALE GENOMIC DNA]</scope>
    <source>
        <strain evidence="5">HS-1</strain>
    </source>
</reference>
<dbReference type="GeneID" id="38667119"/>
<dbReference type="SUPFAM" id="SSF52540">
    <property type="entry name" value="P-loop containing nucleoside triphosphate hydrolases"/>
    <property type="match status" value="1"/>
</dbReference>
<name>A0A348B4Y1_9CREN</name>
<dbReference type="KEGG" id="sacd:HS1genome_1622"/>
<dbReference type="CDD" id="cd01130">
    <property type="entry name" value="VirB11-like_ATPase"/>
    <property type="match status" value="1"/>
</dbReference>
<sequence>MEDFLLKYLRSLDEEPRVIESPGVLKGERQYNAIYKVSDMVYVHVRSVKSEDGYNQYVVVEPPRPSEQEMEAVEDAFARVAGTKDPPAKVEDKEKLMRSMLEGVFRKVRLTTPRQYVAYHFVRDKLYAGPLEPLIRDSNIEDITIPGLGRVYIVHKVLGPMVTSISFEKERVLDDLIVSLSEKSYRPVSHNRPIIDASLPDGSRVNFVYGTDVSRRGSNLTIRKFSKVPLSITQLISSGTISTLMAAYLWMMLDEGMNLFVCGETASGKTTTLNAVTAFIPPNLKIVTIEDTPELTVPHSNWVAEVTRDTGGEGTIKLFDLLKAALRQRPNYILVGEIRDKEGNVAFQAMQTGHSVMATFHSANVRSLIQRLSGYPIEVPKTYINNLNIALFQTALYDKRGNLMRRVIEVDELIDVDPVTNDVIYVPVFTYDPVRDQIEFAGRGTSYLIESKVAVKRGVDRRNLYTLYDELRGRAEFLKSLVDRKVFNYFEVWAWILRARQVGLEEAIRAVQT</sequence>
<dbReference type="EMBL" id="BMQS01000003">
    <property type="protein sequence ID" value="GGT89729.1"/>
    <property type="molecule type" value="Genomic_DNA"/>
</dbReference>
<evidence type="ECO:0000313" key="3">
    <source>
        <dbReference type="EMBL" id="BBD73233.1"/>
    </source>
</evidence>
<gene>
    <name evidence="4" type="ORF">GCM10007116_04470</name>
    <name evidence="3" type="ORF">HS1genome_1622</name>
</gene>
<dbReference type="Gene3D" id="3.40.50.300">
    <property type="entry name" value="P-loop containing nucleotide triphosphate hydrolases"/>
    <property type="match status" value="1"/>
</dbReference>
<dbReference type="InterPro" id="IPR027417">
    <property type="entry name" value="P-loop_NTPase"/>
</dbReference>
<dbReference type="EMBL" id="AP018553">
    <property type="protein sequence ID" value="BBD73233.1"/>
    <property type="molecule type" value="Genomic_DNA"/>
</dbReference>
<keyword evidence="3" id="KW-0966">Cell projection</keyword>
<dbReference type="InterPro" id="IPR050921">
    <property type="entry name" value="T4SS_GSP_E_ATPase"/>
</dbReference>
<dbReference type="Pfam" id="PF00437">
    <property type="entry name" value="T2SSE"/>
    <property type="match status" value="1"/>
</dbReference>
<dbReference type="FunFam" id="3.40.50.300:FF:002252">
    <property type="entry name" value="Type IV secretion system protein"/>
    <property type="match status" value="1"/>
</dbReference>
<keyword evidence="5" id="KW-1185">Reference proteome</keyword>